<evidence type="ECO:0000259" key="8">
    <source>
        <dbReference type="PROSITE" id="PS50110"/>
    </source>
</evidence>
<dbReference type="RefSeq" id="WP_184013109.1">
    <property type="nucleotide sequence ID" value="NZ_JACIJS010000014.1"/>
</dbReference>
<evidence type="ECO:0000313" key="9">
    <source>
        <dbReference type="EMBL" id="MBB5517151.1"/>
    </source>
</evidence>
<dbReference type="Gene3D" id="3.40.50.2300">
    <property type="match status" value="1"/>
</dbReference>
<comment type="catalytic activity">
    <reaction evidence="1">
        <text>ATP + protein L-histidine = ADP + protein N-phospho-L-histidine.</text>
        <dbReference type="EC" id="2.7.13.3"/>
    </reaction>
</comment>
<feature type="modified residue" description="4-aspartylphosphate" evidence="5">
    <location>
        <position position="517"/>
    </location>
</feature>
<keyword evidence="4" id="KW-0902">Two-component regulatory system</keyword>
<protein>
    <recommendedName>
        <fullName evidence="2">histidine kinase</fullName>
        <ecNumber evidence="2">2.7.13.3</ecNumber>
    </recommendedName>
</protein>
<dbReference type="InterPro" id="IPR003594">
    <property type="entry name" value="HATPase_dom"/>
</dbReference>
<feature type="domain" description="Histidine kinase" evidence="7">
    <location>
        <begin position="210"/>
        <end position="430"/>
    </location>
</feature>
<evidence type="ECO:0000256" key="2">
    <source>
        <dbReference type="ARBA" id="ARBA00012438"/>
    </source>
</evidence>
<dbReference type="Proteomes" id="UP000553766">
    <property type="component" value="Unassembled WGS sequence"/>
</dbReference>
<dbReference type="SMART" id="SM00387">
    <property type="entry name" value="HATPase_c"/>
    <property type="match status" value="1"/>
</dbReference>
<dbReference type="SUPFAM" id="SSF55874">
    <property type="entry name" value="ATPase domain of HSP90 chaperone/DNA topoisomerase II/histidine kinase"/>
    <property type="match status" value="1"/>
</dbReference>
<dbReference type="InterPro" id="IPR004358">
    <property type="entry name" value="Sig_transdc_His_kin-like_C"/>
</dbReference>
<keyword evidence="9" id="KW-0418">Kinase</keyword>
<organism evidence="9 10">
    <name type="scientific">Rubricella aquisinus</name>
    <dbReference type="NCBI Taxonomy" id="2028108"/>
    <lineage>
        <taxon>Bacteria</taxon>
        <taxon>Pseudomonadati</taxon>
        <taxon>Pseudomonadota</taxon>
        <taxon>Alphaproteobacteria</taxon>
        <taxon>Rhodobacterales</taxon>
        <taxon>Paracoccaceae</taxon>
        <taxon>Rubricella</taxon>
    </lineage>
</organism>
<proteinExistence type="predicted"/>
<evidence type="ECO:0000256" key="4">
    <source>
        <dbReference type="ARBA" id="ARBA00023012"/>
    </source>
</evidence>
<evidence type="ECO:0000256" key="5">
    <source>
        <dbReference type="PROSITE-ProRule" id="PRU00169"/>
    </source>
</evidence>
<dbReference type="Pfam" id="PF02518">
    <property type="entry name" value="HATPase_c"/>
    <property type="match status" value="1"/>
</dbReference>
<evidence type="ECO:0000313" key="10">
    <source>
        <dbReference type="Proteomes" id="UP000553766"/>
    </source>
</evidence>
<reference evidence="9 10" key="1">
    <citation type="submission" date="2020-08" db="EMBL/GenBank/DDBJ databases">
        <title>Genomic Encyclopedia of Type Strains, Phase IV (KMG-IV): sequencing the most valuable type-strain genomes for metagenomic binning, comparative biology and taxonomic classification.</title>
        <authorList>
            <person name="Goeker M."/>
        </authorList>
    </citation>
    <scope>NUCLEOTIDE SEQUENCE [LARGE SCALE GENOMIC DNA]</scope>
    <source>
        <strain evidence="9 10">DSM 103377</strain>
    </source>
</reference>
<keyword evidence="6" id="KW-0472">Membrane</keyword>
<dbReference type="EC" id="2.7.13.3" evidence="2"/>
<feature type="transmembrane region" description="Helical" evidence="6">
    <location>
        <begin position="51"/>
        <end position="69"/>
    </location>
</feature>
<dbReference type="CDD" id="cd00082">
    <property type="entry name" value="HisKA"/>
    <property type="match status" value="1"/>
</dbReference>
<dbReference type="PANTHER" id="PTHR45339">
    <property type="entry name" value="HYBRID SIGNAL TRANSDUCTION HISTIDINE KINASE J"/>
    <property type="match status" value="1"/>
</dbReference>
<dbReference type="PRINTS" id="PR00344">
    <property type="entry name" value="BCTRLSENSOR"/>
</dbReference>
<evidence type="ECO:0000256" key="1">
    <source>
        <dbReference type="ARBA" id="ARBA00000085"/>
    </source>
</evidence>
<evidence type="ECO:0000256" key="3">
    <source>
        <dbReference type="ARBA" id="ARBA00022553"/>
    </source>
</evidence>
<comment type="caution">
    <text evidence="9">The sequence shown here is derived from an EMBL/GenBank/DDBJ whole genome shotgun (WGS) entry which is preliminary data.</text>
</comment>
<dbReference type="EMBL" id="JACIJS010000014">
    <property type="protein sequence ID" value="MBB5517151.1"/>
    <property type="molecule type" value="Genomic_DNA"/>
</dbReference>
<name>A0A840WQY9_9RHOB</name>
<feature type="transmembrane region" description="Helical" evidence="6">
    <location>
        <begin position="76"/>
        <end position="94"/>
    </location>
</feature>
<dbReference type="FunFam" id="3.30.565.10:FF:000010">
    <property type="entry name" value="Sensor histidine kinase RcsC"/>
    <property type="match status" value="1"/>
</dbReference>
<accession>A0A840WQY9</accession>
<gene>
    <name evidence="9" type="ORF">FHS89_003198</name>
</gene>
<dbReference type="SMART" id="SM00388">
    <property type="entry name" value="HisKA"/>
    <property type="match status" value="1"/>
</dbReference>
<keyword evidence="6" id="KW-0812">Transmembrane</keyword>
<dbReference type="PROSITE" id="PS50110">
    <property type="entry name" value="RESPONSE_REGULATORY"/>
    <property type="match status" value="1"/>
</dbReference>
<dbReference type="PROSITE" id="PS50109">
    <property type="entry name" value="HIS_KIN"/>
    <property type="match status" value="1"/>
</dbReference>
<dbReference type="Pfam" id="PF00072">
    <property type="entry name" value="Response_reg"/>
    <property type="match status" value="1"/>
</dbReference>
<dbReference type="GO" id="GO:0000155">
    <property type="term" value="F:phosphorelay sensor kinase activity"/>
    <property type="evidence" value="ECO:0007669"/>
    <property type="project" value="InterPro"/>
</dbReference>
<sequence>MESQDGTDDFEAGRVGFSRKILVWSSLTIAISASISGMLLVFAVGSTPERVLPTLYTAVLFLIFPMLLRIGVRFRYVRDAFFTFSLLAVLGLGLQGEGGIVSGYASYLPIFICLSGMLYRTRGVVVVAVLSALIVIATGTSDALRAPFEIAMPTGSDVMTTVSRQMVGIGFAAILVIVAMRIFKDLLARLSAARDEARAISEAKSNFLAGLGHEVRTPLNAIIGMAEILKTEDLKPEQRQKVETITNAGGALLEMMNDILDSAQIEATRMTINPQRQEMADLFEGFLRLWAPIAEQKGIAFRMEIADDIPDALLIDPQRTRQCVNNLLSNALKFTSEGSIRLIARWDVRPGSPTRLVIEVQDTGIGMPADAAERVFAPFEQVHKSDGSYGGSGLGLSITRSLAKLMKGDLTFKSVQGEGTIFTLTIAAEPAPEVDEDMLDISAITRTTHRGETGVDDRDTDTWTSNAHVLVVDDVETNRFVATGYLSTLGARVTEAENGQEALDLALSQSFDLILMDRHMPETDGLWALKRFKMHPKTQNIPIVLVTAGTSEEDARLCREHGASDVMLKPFTLSALHKLLRKLDTDASDACVR</sequence>
<dbReference type="CDD" id="cd17546">
    <property type="entry name" value="REC_hyHK_CKI1_RcsC-like"/>
    <property type="match status" value="1"/>
</dbReference>
<dbReference type="Gene3D" id="3.30.565.10">
    <property type="entry name" value="Histidine kinase-like ATPase, C-terminal domain"/>
    <property type="match status" value="1"/>
</dbReference>
<evidence type="ECO:0000256" key="6">
    <source>
        <dbReference type="SAM" id="Phobius"/>
    </source>
</evidence>
<feature type="transmembrane region" description="Helical" evidence="6">
    <location>
        <begin position="21"/>
        <end position="45"/>
    </location>
</feature>
<dbReference type="SUPFAM" id="SSF47384">
    <property type="entry name" value="Homodimeric domain of signal transducing histidine kinase"/>
    <property type="match status" value="1"/>
</dbReference>
<dbReference type="InterPro" id="IPR036890">
    <property type="entry name" value="HATPase_C_sf"/>
</dbReference>
<dbReference type="PANTHER" id="PTHR45339:SF1">
    <property type="entry name" value="HYBRID SIGNAL TRANSDUCTION HISTIDINE KINASE J"/>
    <property type="match status" value="1"/>
</dbReference>
<dbReference type="SMART" id="SM00448">
    <property type="entry name" value="REC"/>
    <property type="match status" value="1"/>
</dbReference>
<keyword evidence="3 5" id="KW-0597">Phosphoprotein</keyword>
<feature type="transmembrane region" description="Helical" evidence="6">
    <location>
        <begin position="164"/>
        <end position="183"/>
    </location>
</feature>
<keyword evidence="6" id="KW-1133">Transmembrane helix</keyword>
<keyword evidence="9" id="KW-0808">Transferase</keyword>
<evidence type="ECO:0000259" key="7">
    <source>
        <dbReference type="PROSITE" id="PS50109"/>
    </source>
</evidence>
<dbReference type="SUPFAM" id="SSF52172">
    <property type="entry name" value="CheY-like"/>
    <property type="match status" value="1"/>
</dbReference>
<dbReference type="InterPro" id="IPR036097">
    <property type="entry name" value="HisK_dim/P_sf"/>
</dbReference>
<dbReference type="AlphaFoldDB" id="A0A840WQY9"/>
<dbReference type="InterPro" id="IPR005467">
    <property type="entry name" value="His_kinase_dom"/>
</dbReference>
<dbReference type="Pfam" id="PF00512">
    <property type="entry name" value="HisKA"/>
    <property type="match status" value="1"/>
</dbReference>
<dbReference type="InterPro" id="IPR001789">
    <property type="entry name" value="Sig_transdc_resp-reg_receiver"/>
</dbReference>
<dbReference type="InterPro" id="IPR003661">
    <property type="entry name" value="HisK_dim/P_dom"/>
</dbReference>
<dbReference type="Gene3D" id="1.10.287.130">
    <property type="match status" value="1"/>
</dbReference>
<dbReference type="InterPro" id="IPR011006">
    <property type="entry name" value="CheY-like_superfamily"/>
</dbReference>
<keyword evidence="10" id="KW-1185">Reference proteome</keyword>
<feature type="transmembrane region" description="Helical" evidence="6">
    <location>
        <begin position="124"/>
        <end position="144"/>
    </location>
</feature>
<feature type="domain" description="Response regulatory" evidence="8">
    <location>
        <begin position="468"/>
        <end position="584"/>
    </location>
</feature>